<protein>
    <submittedName>
        <fullName evidence="1">Uncharacterized protein</fullName>
    </submittedName>
</protein>
<reference evidence="1" key="1">
    <citation type="submission" date="2014-09" db="EMBL/GenBank/DDBJ databases">
        <authorList>
            <person name="Magalhaes I.L.F."/>
            <person name="Oliveira U."/>
            <person name="Santos F.R."/>
            <person name="Vidigal T.H.D.A."/>
            <person name="Brescovit A.D."/>
            <person name="Santos A.J."/>
        </authorList>
    </citation>
    <scope>NUCLEOTIDE SEQUENCE</scope>
    <source>
        <tissue evidence="1">Shoot tissue taken approximately 20 cm above the soil surface</tissue>
    </source>
</reference>
<sequence>MGIQRATELQCPEADIRYFSFQNNHIYTHNAIAMYCLLQDRQVGTIAI</sequence>
<proteinExistence type="predicted"/>
<dbReference type="AlphaFoldDB" id="A0A0A8ZEX9"/>
<accession>A0A0A8ZEX9</accession>
<evidence type="ECO:0000313" key="1">
    <source>
        <dbReference type="EMBL" id="JAD37949.1"/>
    </source>
</evidence>
<dbReference type="EMBL" id="GBRH01259946">
    <property type="protein sequence ID" value="JAD37949.1"/>
    <property type="molecule type" value="Transcribed_RNA"/>
</dbReference>
<name>A0A0A8ZEX9_ARUDO</name>
<reference evidence="1" key="2">
    <citation type="journal article" date="2015" name="Data Brief">
        <title>Shoot transcriptome of the giant reed, Arundo donax.</title>
        <authorList>
            <person name="Barrero R.A."/>
            <person name="Guerrero F.D."/>
            <person name="Moolhuijzen P."/>
            <person name="Goolsby J.A."/>
            <person name="Tidwell J."/>
            <person name="Bellgard S.E."/>
            <person name="Bellgard M.I."/>
        </authorList>
    </citation>
    <scope>NUCLEOTIDE SEQUENCE</scope>
    <source>
        <tissue evidence="1">Shoot tissue taken approximately 20 cm above the soil surface</tissue>
    </source>
</reference>
<organism evidence="1">
    <name type="scientific">Arundo donax</name>
    <name type="common">Giant reed</name>
    <name type="synonym">Donax arundinaceus</name>
    <dbReference type="NCBI Taxonomy" id="35708"/>
    <lineage>
        <taxon>Eukaryota</taxon>
        <taxon>Viridiplantae</taxon>
        <taxon>Streptophyta</taxon>
        <taxon>Embryophyta</taxon>
        <taxon>Tracheophyta</taxon>
        <taxon>Spermatophyta</taxon>
        <taxon>Magnoliopsida</taxon>
        <taxon>Liliopsida</taxon>
        <taxon>Poales</taxon>
        <taxon>Poaceae</taxon>
        <taxon>PACMAD clade</taxon>
        <taxon>Arundinoideae</taxon>
        <taxon>Arundineae</taxon>
        <taxon>Arundo</taxon>
    </lineage>
</organism>